<proteinExistence type="predicted"/>
<dbReference type="EMBL" id="LAZR01000307">
    <property type="protein sequence ID" value="KKN75574.1"/>
    <property type="molecule type" value="Genomic_DNA"/>
</dbReference>
<evidence type="ECO:0000313" key="1">
    <source>
        <dbReference type="EMBL" id="KKN75574.1"/>
    </source>
</evidence>
<dbReference type="SUPFAM" id="SSF52402">
    <property type="entry name" value="Adenine nucleotide alpha hydrolases-like"/>
    <property type="match status" value="1"/>
</dbReference>
<dbReference type="AlphaFoldDB" id="A0A0F9T8L2"/>
<reference evidence="1" key="1">
    <citation type="journal article" date="2015" name="Nature">
        <title>Complex archaea that bridge the gap between prokaryotes and eukaryotes.</title>
        <authorList>
            <person name="Spang A."/>
            <person name="Saw J.H."/>
            <person name="Jorgensen S.L."/>
            <person name="Zaremba-Niedzwiedzka K."/>
            <person name="Martijn J."/>
            <person name="Lind A.E."/>
            <person name="van Eijk R."/>
            <person name="Schleper C."/>
            <person name="Guy L."/>
            <person name="Ettema T.J."/>
        </authorList>
    </citation>
    <scope>NUCLEOTIDE SEQUENCE</scope>
</reference>
<organism evidence="1">
    <name type="scientific">marine sediment metagenome</name>
    <dbReference type="NCBI Taxonomy" id="412755"/>
    <lineage>
        <taxon>unclassified sequences</taxon>
        <taxon>metagenomes</taxon>
        <taxon>ecological metagenomes</taxon>
    </lineage>
</organism>
<dbReference type="NCBIfam" id="TIGR03573">
    <property type="entry name" value="WbuX"/>
    <property type="match status" value="1"/>
</dbReference>
<evidence type="ECO:0008006" key="2">
    <source>
        <dbReference type="Google" id="ProtNLM"/>
    </source>
</evidence>
<dbReference type="InterPro" id="IPR020022">
    <property type="entry name" value="N-acetyl_sugar_amidoTrfase"/>
</dbReference>
<sequence>MQKYPSRREIDFSAFEKDDNLGARYGLPTNVEFCSKCIISNQRPNSAVEYAHTKDSKKKTIHFDEKNVCDACKVSEQKHATIDWDERERELRALCDKHRSKDGSYDCVVPGSGGKDSFYAAHKLKYEYGMHPLTVTWAPHIYTDWGWKNFQSWLHAGFDNFLMTPNGRIHRLVTRLAVENLFHPFQPFMFGQKSLAPKMAILHKIPLVFYGENEAEYGNPIEDTQSARRDWSYFTSDDKSKIHLGGTSLADLDEHFGVDESELQPYLPANPDQITDNNIEVHYLGYYMKWHPQSCYYYSVENGGFEASPERTPGTYSKYNSIDDRIDDFHYYTTLTKFGIGRATYDAAQEIRSGDIDRDEGVALAKRYDGEFPERFAEEIFQYLSIPEKEFPKASQMFEQPIMDRAYFDNLTDSFRSPHLWKYENGQWSLRHVVWER</sequence>
<accession>A0A0F9T8L2</accession>
<comment type="caution">
    <text evidence="1">The sequence shown here is derived from an EMBL/GenBank/DDBJ whole genome shotgun (WGS) entry which is preliminary data.</text>
</comment>
<protein>
    <recommendedName>
        <fullName evidence="2">N-acetyl sugar amidotransferase</fullName>
    </recommendedName>
</protein>
<gene>
    <name evidence="1" type="ORF">LCGC14_0379270</name>
</gene>
<name>A0A0F9T8L2_9ZZZZ</name>